<dbReference type="SUPFAM" id="SSF51735">
    <property type="entry name" value="NAD(P)-binding Rossmann-fold domains"/>
    <property type="match status" value="1"/>
</dbReference>
<evidence type="ECO:0000256" key="5">
    <source>
        <dbReference type="PROSITE-ProRule" id="PRU00409"/>
    </source>
</evidence>
<dbReference type="Gene3D" id="3.40.50.720">
    <property type="entry name" value="NAD(P)-binding Rossmann-like Domain"/>
    <property type="match status" value="1"/>
</dbReference>
<dbReference type="InterPro" id="IPR032875">
    <property type="entry name" value="Succ_CoA_lig_flav_dom"/>
</dbReference>
<feature type="domain" description="ATP-grasp" evidence="6">
    <location>
        <begin position="494"/>
        <end position="530"/>
    </location>
</feature>
<keyword evidence="3 5" id="KW-0067">ATP-binding</keyword>
<accession>A0A1F5SNE7</accession>
<feature type="domain" description="N-acetyltransferase" evidence="7">
    <location>
        <begin position="735"/>
        <end position="888"/>
    </location>
</feature>
<dbReference type="InterPro" id="IPR051538">
    <property type="entry name" value="Acyl-CoA_Synth/Transferase"/>
</dbReference>
<dbReference type="Pfam" id="PF13302">
    <property type="entry name" value="Acetyltransf_3"/>
    <property type="match status" value="1"/>
</dbReference>
<dbReference type="InterPro" id="IPR011761">
    <property type="entry name" value="ATP-grasp"/>
</dbReference>
<organism evidence="8 9">
    <name type="scientific">Candidatus Falkowbacteria bacterium RIFOXYA2_FULL_47_19</name>
    <dbReference type="NCBI Taxonomy" id="1797994"/>
    <lineage>
        <taxon>Bacteria</taxon>
        <taxon>Candidatus Falkowiibacteriota</taxon>
    </lineage>
</organism>
<dbReference type="InterPro" id="IPR016102">
    <property type="entry name" value="Succinyl-CoA_synth-like"/>
</dbReference>
<evidence type="ECO:0000256" key="3">
    <source>
        <dbReference type="ARBA" id="ARBA00022840"/>
    </source>
</evidence>
<dbReference type="FunFam" id="3.30.1490.20:FF:000020">
    <property type="entry name" value="Protein lysine acetyltransferase"/>
    <property type="match status" value="1"/>
</dbReference>
<evidence type="ECO:0000259" key="7">
    <source>
        <dbReference type="PROSITE" id="PS51186"/>
    </source>
</evidence>
<proteinExistence type="inferred from homology"/>
<dbReference type="SUPFAM" id="SSF52210">
    <property type="entry name" value="Succinyl-CoA synthetase domains"/>
    <property type="match status" value="2"/>
</dbReference>
<evidence type="ECO:0000256" key="1">
    <source>
        <dbReference type="ARBA" id="ARBA00022598"/>
    </source>
</evidence>
<keyword evidence="2 5" id="KW-0547">Nucleotide-binding</keyword>
<dbReference type="InterPro" id="IPR014089">
    <property type="entry name" value="AcCoA-synth-alpha"/>
</dbReference>
<dbReference type="EMBL" id="MFGB01000001">
    <property type="protein sequence ID" value="OGF28204.1"/>
    <property type="molecule type" value="Genomic_DNA"/>
</dbReference>
<evidence type="ECO:0000256" key="4">
    <source>
        <dbReference type="ARBA" id="ARBA00060888"/>
    </source>
</evidence>
<dbReference type="NCBIfam" id="TIGR02717">
    <property type="entry name" value="AcCoA-syn-alpha"/>
    <property type="match status" value="1"/>
</dbReference>
<comment type="similarity">
    <text evidence="4">In the N-terminal section; belongs to the acetate CoA ligase alpha subunit family.</text>
</comment>
<dbReference type="InterPro" id="IPR016181">
    <property type="entry name" value="Acyl_CoA_acyltransferase"/>
</dbReference>
<keyword evidence="1" id="KW-0436">Ligase</keyword>
<dbReference type="GO" id="GO:0016747">
    <property type="term" value="F:acyltransferase activity, transferring groups other than amino-acyl groups"/>
    <property type="evidence" value="ECO:0007669"/>
    <property type="project" value="InterPro"/>
</dbReference>
<dbReference type="GO" id="GO:0043758">
    <property type="term" value="F:acetate-CoA ligase (ADP-forming) activity"/>
    <property type="evidence" value="ECO:0007669"/>
    <property type="project" value="InterPro"/>
</dbReference>
<evidence type="ECO:0000259" key="6">
    <source>
        <dbReference type="PROSITE" id="PS50975"/>
    </source>
</evidence>
<dbReference type="Gene3D" id="3.30.470.20">
    <property type="entry name" value="ATP-grasp fold, B domain"/>
    <property type="match status" value="1"/>
</dbReference>
<comment type="caution">
    <text evidence="8">The sequence shown here is derived from an EMBL/GenBank/DDBJ whole genome shotgun (WGS) entry which is preliminary data.</text>
</comment>
<dbReference type="InterPro" id="IPR043938">
    <property type="entry name" value="Ligase_CoA_dom"/>
</dbReference>
<dbReference type="AlphaFoldDB" id="A0A1F5SNE7"/>
<dbReference type="GO" id="GO:0005524">
    <property type="term" value="F:ATP binding"/>
    <property type="evidence" value="ECO:0007669"/>
    <property type="project" value="UniProtKB-UniRule"/>
</dbReference>
<dbReference type="InterPro" id="IPR003781">
    <property type="entry name" value="CoA-bd"/>
</dbReference>
<protein>
    <submittedName>
        <fullName evidence="8">Acetyl CoA synthetase subunit alpha</fullName>
    </submittedName>
</protein>
<name>A0A1F5SNE7_9BACT</name>
<evidence type="ECO:0000313" key="8">
    <source>
        <dbReference type="EMBL" id="OGF28204.1"/>
    </source>
</evidence>
<dbReference type="PROSITE" id="PS51186">
    <property type="entry name" value="GNAT"/>
    <property type="match status" value="1"/>
</dbReference>
<dbReference type="Pfam" id="PF13380">
    <property type="entry name" value="CoA_binding_2"/>
    <property type="match status" value="1"/>
</dbReference>
<dbReference type="InterPro" id="IPR000182">
    <property type="entry name" value="GNAT_dom"/>
</dbReference>
<evidence type="ECO:0000256" key="2">
    <source>
        <dbReference type="ARBA" id="ARBA00022741"/>
    </source>
</evidence>
<reference evidence="8 9" key="1">
    <citation type="journal article" date="2016" name="Nat. Commun.">
        <title>Thousands of microbial genomes shed light on interconnected biogeochemical processes in an aquifer system.</title>
        <authorList>
            <person name="Anantharaman K."/>
            <person name="Brown C.T."/>
            <person name="Hug L.A."/>
            <person name="Sharon I."/>
            <person name="Castelle C.J."/>
            <person name="Probst A.J."/>
            <person name="Thomas B.C."/>
            <person name="Singh A."/>
            <person name="Wilkins M.J."/>
            <person name="Karaoz U."/>
            <person name="Brodie E.L."/>
            <person name="Williams K.H."/>
            <person name="Hubbard S.S."/>
            <person name="Banfield J.F."/>
        </authorList>
    </citation>
    <scope>NUCLEOTIDE SEQUENCE [LARGE SCALE GENOMIC DNA]</scope>
</reference>
<dbReference type="Gene3D" id="3.40.50.261">
    <property type="entry name" value="Succinyl-CoA synthetase domains"/>
    <property type="match status" value="2"/>
</dbReference>
<dbReference type="STRING" id="1797994.A2227_05425"/>
<dbReference type="PROSITE" id="PS50975">
    <property type="entry name" value="ATP_GRASP"/>
    <property type="match status" value="1"/>
</dbReference>
<gene>
    <name evidence="8" type="ORF">A2227_05425</name>
</gene>
<dbReference type="Gene3D" id="3.40.630.30">
    <property type="match status" value="1"/>
</dbReference>
<dbReference type="Pfam" id="PF19045">
    <property type="entry name" value="Ligase_CoA_2"/>
    <property type="match status" value="1"/>
</dbReference>
<dbReference type="Pfam" id="PF13549">
    <property type="entry name" value="ATP-grasp_5"/>
    <property type="match status" value="1"/>
</dbReference>
<dbReference type="GO" id="GO:0046872">
    <property type="term" value="F:metal ion binding"/>
    <property type="evidence" value="ECO:0007669"/>
    <property type="project" value="InterPro"/>
</dbReference>
<dbReference type="SUPFAM" id="SSF56059">
    <property type="entry name" value="Glutathione synthetase ATP-binding domain-like"/>
    <property type="match status" value="1"/>
</dbReference>
<dbReference type="Pfam" id="PF13607">
    <property type="entry name" value="Succ_CoA_lig"/>
    <property type="match status" value="1"/>
</dbReference>
<dbReference type="Gene3D" id="3.30.1490.20">
    <property type="entry name" value="ATP-grasp fold, A domain"/>
    <property type="match status" value="1"/>
</dbReference>
<dbReference type="PANTHER" id="PTHR43334">
    <property type="entry name" value="ACETATE--COA LIGASE [ADP-FORMING]"/>
    <property type="match status" value="1"/>
</dbReference>
<dbReference type="PANTHER" id="PTHR43334:SF1">
    <property type="entry name" value="3-HYDROXYPROPIONATE--COA LIGASE [ADP-FORMING]"/>
    <property type="match status" value="1"/>
</dbReference>
<sequence length="888" mass="97976">MKLDKLFNPKTIAVIGASDKEESVGYALMKNLIGSNYAGIVYPVSVKHKSVQSIKAYRSIKDIPDKIDLAIIATPAQTVPGVVDECGQAGVSGIVIISAGFNEAGREGEAMSDRILELALGYGMRVIGPNCLGFIRPKLHLNASFASQMALPGKLAFISQSGALCTAILDWSIKNNVGFGHFVSIGSMIDVGFHDLIDYFGQDPETSSILIYMESLNDARKFLSAARAFSRSKPIIVLKVGRSSAGAKAAKSHTGSLAGNDAVFDAAFERAGIVRVDTTVELFHTAKALAMQPRPQGNRVAVVTNAGGPGVIATDALVYSGGEIANLSKKSLSELNKFLPAAWSRGNPVDILGDADADRYRRAVDICLSDENTDAVLVILTPQAMTNPTEVAKKLVVLSKNKFNKTILASWMGGYEVEEGRTTLEKGNIPIYRQPEDAIKCFMNICRYSKNLEFLYETPATIPHAFDPKMEDNKKLLVKVIKEGREVLTEAESKEMLANYDIPIVANRTAKSAPEAGQAAAELGFPVAMKILSPDIIHKTDVGGVRLNINSSEEAGRAFSEIMESARRHEPKAAIEGVFIEPMVKKRYELLIGCQKDPIFGPAIVFGMGGVAVEVFKDTKVGLPPLNMSLSLRLISATKIYKLLKGYRGMPGVDIAAIQFLLYKFAYLVADFPEIKELDINPFAIDEHGGIVLDAKVILDKDIINKKIKPYSHLVISPYPKEYMTRFKMKDGRKVVLRPIRPEDEPMEAEMFRHFSDETERHRFFHRIGDITHDLLQRYTQVDYDREIAIIAEFTENKEKKMLGVVRLIADPYGETAEFAIVVADPWQKQGLGNKFTDYILGIARERGIKKVYANFLKDNPPMIRIFEKRGFTIIYKDKIGHAELELK</sequence>
<evidence type="ECO:0000313" key="9">
    <source>
        <dbReference type="Proteomes" id="UP000178367"/>
    </source>
</evidence>
<dbReference type="InterPro" id="IPR036291">
    <property type="entry name" value="NAD(P)-bd_dom_sf"/>
</dbReference>
<dbReference type="InterPro" id="IPR013815">
    <property type="entry name" value="ATP_grasp_subdomain_1"/>
</dbReference>
<dbReference type="Proteomes" id="UP000178367">
    <property type="component" value="Unassembled WGS sequence"/>
</dbReference>
<dbReference type="SMART" id="SM00881">
    <property type="entry name" value="CoA_binding"/>
    <property type="match status" value="1"/>
</dbReference>
<dbReference type="SUPFAM" id="SSF55729">
    <property type="entry name" value="Acyl-CoA N-acyltransferases (Nat)"/>
    <property type="match status" value="1"/>
</dbReference>